<comment type="caution">
    <text evidence="1">The sequence shown here is derived from an EMBL/GenBank/DDBJ whole genome shotgun (WGS) entry which is preliminary data.</text>
</comment>
<protein>
    <submittedName>
        <fullName evidence="1">Transposase</fullName>
    </submittedName>
</protein>
<dbReference type="OrthoDB" id="565387at2"/>
<evidence type="ECO:0000313" key="1">
    <source>
        <dbReference type="EMBL" id="RCW80227.1"/>
    </source>
</evidence>
<organism evidence="1 2">
    <name type="scientific">Paracoccus lutimaris</name>
    <dbReference type="NCBI Taxonomy" id="1490030"/>
    <lineage>
        <taxon>Bacteria</taxon>
        <taxon>Pseudomonadati</taxon>
        <taxon>Pseudomonadota</taxon>
        <taxon>Alphaproteobacteria</taxon>
        <taxon>Rhodobacterales</taxon>
        <taxon>Paracoccaceae</taxon>
        <taxon>Paracoccus</taxon>
    </lineage>
</organism>
<evidence type="ECO:0000313" key="2">
    <source>
        <dbReference type="Proteomes" id="UP000253345"/>
    </source>
</evidence>
<proteinExistence type="predicted"/>
<dbReference type="RefSeq" id="WP_114350225.1">
    <property type="nucleotide sequence ID" value="NZ_QPJL01000020.1"/>
</dbReference>
<reference evidence="1 2" key="1">
    <citation type="submission" date="2018-07" db="EMBL/GenBank/DDBJ databases">
        <title>Genomic Encyclopedia of Type Strains, Phase III (KMG-III): the genomes of soil and plant-associated and newly described type strains.</title>
        <authorList>
            <person name="Whitman W."/>
        </authorList>
    </citation>
    <scope>NUCLEOTIDE SEQUENCE [LARGE SCALE GENOMIC DNA]</scope>
    <source>
        <strain evidence="1 2">CECT 8525</strain>
    </source>
</reference>
<dbReference type="InterPro" id="IPR009057">
    <property type="entry name" value="Homeodomain-like_sf"/>
</dbReference>
<dbReference type="SUPFAM" id="SSF46689">
    <property type="entry name" value="Homeodomain-like"/>
    <property type="match status" value="1"/>
</dbReference>
<name>A0A368YMS7_9RHOB</name>
<accession>A0A368YMS7</accession>
<gene>
    <name evidence="1" type="ORF">DFP89_1202</name>
</gene>
<dbReference type="Proteomes" id="UP000253345">
    <property type="component" value="Unassembled WGS sequence"/>
</dbReference>
<keyword evidence="2" id="KW-1185">Reference proteome</keyword>
<sequence>MPAPLSQDLRHRFRRYIEDGLSAREAARRLLISPATGVRLARRVRQGEALVAQKCGRPLGWGKLGPHKALLVELVEQDPDITMAELKGALAGVEGVHVHESSLSRALRRMGYRFKKNHRWRMSADQPHFGGPV</sequence>
<dbReference type="EMBL" id="QPJL01000020">
    <property type="protein sequence ID" value="RCW80227.1"/>
    <property type="molecule type" value="Genomic_DNA"/>
</dbReference>
<dbReference type="AlphaFoldDB" id="A0A368YMS7"/>